<dbReference type="RefSeq" id="WP_254250003.1">
    <property type="nucleotide sequence ID" value="NZ_CP073809.1"/>
</dbReference>
<name>A0A9Q9F3D9_9STAP</name>
<proteinExistence type="predicted"/>
<dbReference type="InterPro" id="IPR046723">
    <property type="entry name" value="DUF6615"/>
</dbReference>
<protein>
    <submittedName>
        <fullName evidence="1">Uncharacterized protein</fullName>
    </submittedName>
</protein>
<evidence type="ECO:0000313" key="2">
    <source>
        <dbReference type="Proteomes" id="UP001057381"/>
    </source>
</evidence>
<dbReference type="AlphaFoldDB" id="A0A9Q9F3D9"/>
<sequence>MLYDEIREVSKTTWNKLKLLSTTKIKINEEGFTQDLIYSILSNTNSLLIVERDKKINESKTGADFFWRFSSHNRNENFAIQAKRVDLNSMQYNSLNHMTNPSQSQISLLLQNINGKLYNQVSHLRWKIH</sequence>
<reference evidence="1" key="1">
    <citation type="submission" date="2021-04" db="EMBL/GenBank/DDBJ databases">
        <title>Complete Genome Sequences of Macrococcus spp. from dog and cattle.</title>
        <authorList>
            <person name="Schwendener S."/>
            <person name="Perreten V."/>
        </authorList>
    </citation>
    <scope>NUCLEOTIDE SEQUENCE</scope>
    <source>
        <strain evidence="1">Epi0143-OL</strain>
    </source>
</reference>
<evidence type="ECO:0000313" key="1">
    <source>
        <dbReference type="EMBL" id="UTH13859.1"/>
    </source>
</evidence>
<gene>
    <name evidence="1" type="ORF">KFV11_00330</name>
</gene>
<dbReference type="EMBL" id="CP073809">
    <property type="protein sequence ID" value="UTH13859.1"/>
    <property type="molecule type" value="Genomic_DNA"/>
</dbReference>
<dbReference type="Proteomes" id="UP001057381">
    <property type="component" value="Chromosome"/>
</dbReference>
<organism evidence="1 2">
    <name type="scientific">Macrococcus equipercicus</name>
    <dbReference type="NCBI Taxonomy" id="69967"/>
    <lineage>
        <taxon>Bacteria</taxon>
        <taxon>Bacillati</taxon>
        <taxon>Bacillota</taxon>
        <taxon>Bacilli</taxon>
        <taxon>Bacillales</taxon>
        <taxon>Staphylococcaceae</taxon>
        <taxon>Macrococcus</taxon>
    </lineage>
</organism>
<dbReference type="KEGG" id="mequ:KFV11_00330"/>
<dbReference type="Pfam" id="PF20320">
    <property type="entry name" value="DUF6615"/>
    <property type="match status" value="1"/>
</dbReference>
<accession>A0A9Q9F3D9</accession>